<evidence type="ECO:0000256" key="4">
    <source>
        <dbReference type="ARBA" id="ARBA00022803"/>
    </source>
</evidence>
<evidence type="ECO:0000256" key="2">
    <source>
        <dbReference type="ARBA" id="ARBA00022490"/>
    </source>
</evidence>
<dbReference type="PROSITE" id="PS50293">
    <property type="entry name" value="TPR_REGION"/>
    <property type="match status" value="1"/>
</dbReference>
<feature type="repeat" description="TPR" evidence="10">
    <location>
        <begin position="349"/>
        <end position="382"/>
    </location>
</feature>
<evidence type="ECO:0000256" key="11">
    <source>
        <dbReference type="SAM" id="Coils"/>
    </source>
</evidence>
<evidence type="ECO:0000313" key="15">
    <source>
        <dbReference type="Proteomes" id="UP001214638"/>
    </source>
</evidence>
<dbReference type="GO" id="GO:0051879">
    <property type="term" value="F:Hsp90 protein binding"/>
    <property type="evidence" value="ECO:0007669"/>
    <property type="project" value="TreeGrafter"/>
</dbReference>
<dbReference type="InterPro" id="IPR041243">
    <property type="entry name" value="STI1/HOP_DP"/>
</dbReference>
<dbReference type="SUPFAM" id="SSF48452">
    <property type="entry name" value="TPR-like"/>
    <property type="match status" value="3"/>
</dbReference>
<dbReference type="InterPro" id="IPR013105">
    <property type="entry name" value="TPR_2"/>
</dbReference>
<dbReference type="Pfam" id="PF13432">
    <property type="entry name" value="TPR_16"/>
    <property type="match status" value="1"/>
</dbReference>
<reference evidence="14" key="1">
    <citation type="journal article" date="2023" name="Nat. Microbiol.">
        <title>Babesia duncani multi-omics identifies virulence factors and drug targets.</title>
        <authorList>
            <person name="Singh P."/>
            <person name="Lonardi S."/>
            <person name="Liang Q."/>
            <person name="Vydyam P."/>
            <person name="Khabirova E."/>
            <person name="Fang T."/>
            <person name="Gihaz S."/>
            <person name="Thekkiniath J."/>
            <person name="Munshi M."/>
            <person name="Abel S."/>
            <person name="Ciampossin L."/>
            <person name="Batugedara G."/>
            <person name="Gupta M."/>
            <person name="Lu X.M."/>
            <person name="Lenz T."/>
            <person name="Chakravarty S."/>
            <person name="Cornillot E."/>
            <person name="Hu Y."/>
            <person name="Ma W."/>
            <person name="Gonzalez L.M."/>
            <person name="Sanchez S."/>
            <person name="Estrada K."/>
            <person name="Sanchez-Flores A."/>
            <person name="Montero E."/>
            <person name="Harb O.S."/>
            <person name="Le Roch K.G."/>
            <person name="Mamoun C.B."/>
        </authorList>
    </citation>
    <scope>NUCLEOTIDE SEQUENCE</scope>
    <source>
        <strain evidence="14">WA1</strain>
    </source>
</reference>
<evidence type="ECO:0000256" key="12">
    <source>
        <dbReference type="SAM" id="MobiDB-lite"/>
    </source>
</evidence>
<keyword evidence="3" id="KW-0677">Repeat</keyword>
<evidence type="ECO:0000256" key="1">
    <source>
        <dbReference type="ARBA" id="ARBA00004496"/>
    </source>
</evidence>
<dbReference type="SMART" id="SM00028">
    <property type="entry name" value="TPR"/>
    <property type="match status" value="8"/>
</dbReference>
<feature type="domain" description="STI1" evidence="13">
    <location>
        <begin position="484"/>
        <end position="523"/>
    </location>
</feature>
<dbReference type="Gene3D" id="1.10.260.100">
    <property type="match status" value="1"/>
</dbReference>
<dbReference type="PROSITE" id="PS50005">
    <property type="entry name" value="TPR"/>
    <property type="match status" value="6"/>
</dbReference>
<feature type="compositionally biased region" description="Basic and acidic residues" evidence="12">
    <location>
        <begin position="190"/>
        <end position="202"/>
    </location>
</feature>
<name>A0AAD9PJX1_9APIC</name>
<evidence type="ECO:0000256" key="7">
    <source>
        <dbReference type="ARBA" id="ARBA00066016"/>
    </source>
</evidence>
<dbReference type="GeneID" id="94336946"/>
<dbReference type="EMBL" id="JALLKP010000003">
    <property type="protein sequence ID" value="KAK2196050.1"/>
    <property type="molecule type" value="Genomic_DNA"/>
</dbReference>
<feature type="domain" description="STI1" evidence="13">
    <location>
        <begin position="134"/>
        <end position="180"/>
    </location>
</feature>
<dbReference type="FunFam" id="1.25.40.10:FF:000020">
    <property type="entry name" value="Stress-induced phosphoprotein 1"/>
    <property type="match status" value="1"/>
</dbReference>
<dbReference type="RefSeq" id="XP_067802892.1">
    <property type="nucleotide sequence ID" value="XM_067947670.1"/>
</dbReference>
<feature type="repeat" description="TPR" evidence="10">
    <location>
        <begin position="2"/>
        <end position="34"/>
    </location>
</feature>
<feature type="repeat" description="TPR" evidence="10">
    <location>
        <begin position="417"/>
        <end position="450"/>
    </location>
</feature>
<dbReference type="InterPro" id="IPR019734">
    <property type="entry name" value="TPR_rpt"/>
</dbReference>
<comment type="subcellular location">
    <subcellularLocation>
        <location evidence="1">Cytoplasm</location>
    </subcellularLocation>
</comment>
<dbReference type="SMART" id="SM00727">
    <property type="entry name" value="STI1"/>
    <property type="match status" value="2"/>
</dbReference>
<feature type="compositionally biased region" description="Polar residues" evidence="12">
    <location>
        <begin position="204"/>
        <end position="227"/>
    </location>
</feature>
<dbReference type="PANTHER" id="PTHR22904">
    <property type="entry name" value="TPR REPEAT CONTAINING PROTEIN"/>
    <property type="match status" value="1"/>
</dbReference>
<dbReference type="Pfam" id="PF00515">
    <property type="entry name" value="TPR_1"/>
    <property type="match status" value="2"/>
</dbReference>
<keyword evidence="2" id="KW-0963">Cytoplasm</keyword>
<evidence type="ECO:0000256" key="9">
    <source>
        <dbReference type="ARBA" id="ARBA00076447"/>
    </source>
</evidence>
<keyword evidence="4 10" id="KW-0802">TPR repeat</keyword>
<evidence type="ECO:0000256" key="6">
    <source>
        <dbReference type="ARBA" id="ARBA00056105"/>
    </source>
</evidence>
<comment type="caution">
    <text evidence="14">The sequence shown here is derived from an EMBL/GenBank/DDBJ whole genome shotgun (WGS) entry which is preliminary data.</text>
</comment>
<sequence length="535" mass="60626">MSDWKQKGNEAFKAGNFAEALNCFTEAINLNPGDGILYSNRSGAYASLGMFKEALEDANKCIELKPDWPKGYSRKGLAEYKLGDTEAAKATYKLGLQIDPNNEPLKNALREVETDFSVGYMQAFMAITQAIKTNPKLAEYQRQDPTYSQKVAKAMVEMTSNPQNLQSILMDPNPALREGLLACMGMPTDMPDKRPPEPEPRPQETFTKQPPKTPDATMSSLSPTQMEAEQHKNKGNECYKKRQFTEALNYYDKAIGLDPTNLLYENNKAAVYLEMGEYDKCIATCEKAIERRYDVKADFTVIGKYDKAIEAYQKALLEDNNRQTRAAMKEVERIKEKKEREAYIDVDLAEKHKETGNEHFRNFNFPEAKREYDEAIRRNPSDPKLYSNRAASLLKLGEYPSALADCNKATEMDPTFVKAWARKGTLHMLLKEYHKAIEAYDRGLSIDPNSPECLNGKADCIARIQSMSQSDTVDEEQVKHAMADPEVQRILGDVQFQLILKRISENPASMYEYMQDPKIAQGIEKLIAAGIIRTR</sequence>
<keyword evidence="14" id="KW-0346">Stress response</keyword>
<dbReference type="Pfam" id="PF17830">
    <property type="entry name" value="STI1-HOP_DP"/>
    <property type="match status" value="1"/>
</dbReference>
<feature type="repeat" description="TPR" evidence="10">
    <location>
        <begin position="383"/>
        <end position="416"/>
    </location>
</feature>
<feature type="coiled-coil region" evidence="11">
    <location>
        <begin position="314"/>
        <end position="341"/>
    </location>
</feature>
<dbReference type="Gene3D" id="1.25.40.10">
    <property type="entry name" value="Tetratricopeptide repeat domain"/>
    <property type="match status" value="3"/>
</dbReference>
<comment type="function">
    <text evidence="6">Acts as a co-chaperone and mediates the association of the chaperones HSP70 and HSP90 probably facilitating substrate transfer from HSP70 to HSP90. Stimulates HSP70 ATPase activity and, in contrast, inhibits HSP90 ATPase activity.</text>
</comment>
<organism evidence="14 15">
    <name type="scientific">Babesia duncani</name>
    <dbReference type="NCBI Taxonomy" id="323732"/>
    <lineage>
        <taxon>Eukaryota</taxon>
        <taxon>Sar</taxon>
        <taxon>Alveolata</taxon>
        <taxon>Apicomplexa</taxon>
        <taxon>Aconoidasida</taxon>
        <taxon>Piroplasmida</taxon>
        <taxon>Babesiidae</taxon>
        <taxon>Babesia</taxon>
    </lineage>
</organism>
<feature type="region of interest" description="Disordered" evidence="12">
    <location>
        <begin position="187"/>
        <end position="235"/>
    </location>
</feature>
<protein>
    <recommendedName>
        <fullName evidence="8">Hsp70-Hsp90 organising protein</fullName>
    </recommendedName>
    <alternativeName>
        <fullName evidence="9">Stress-inducible protein 1</fullName>
    </alternativeName>
</protein>
<dbReference type="FunFam" id="1.10.260.100:FF:000002">
    <property type="entry name" value="Stress-induced-phosphoprotein 1 (Hsp70/Hsp90-organizing)"/>
    <property type="match status" value="1"/>
</dbReference>
<dbReference type="Proteomes" id="UP001214638">
    <property type="component" value="Unassembled WGS sequence"/>
</dbReference>
<dbReference type="InterPro" id="IPR006636">
    <property type="entry name" value="STI1_HS-bd"/>
</dbReference>
<keyword evidence="15" id="KW-1185">Reference proteome</keyword>
<proteinExistence type="predicted"/>
<dbReference type="KEGG" id="bdw:94336946"/>
<evidence type="ECO:0000256" key="3">
    <source>
        <dbReference type="ARBA" id="ARBA00022737"/>
    </source>
</evidence>
<comment type="subunit">
    <text evidence="7">Monomer. Homodimer. Forms a complex composed of HOP and chaperones HSP70 and HSP90; the interaction is stronger in the absence of ATP. Interacts (via TPR 1, 2, 3, 7, 8 and 9 repeats) with HSP70 (via C-terminus); the interaction is direct and is stronger in the absence of ATP. Interacts (via TPR 4, 5 and 6 repeats) with HSP90 (via C-terminus); the interaction is direct.</text>
</comment>
<evidence type="ECO:0000259" key="13">
    <source>
        <dbReference type="SMART" id="SM00727"/>
    </source>
</evidence>
<dbReference type="AlphaFoldDB" id="A0AAD9PJX1"/>
<dbReference type="PANTHER" id="PTHR22904:SF523">
    <property type="entry name" value="STRESS-INDUCED-PHOSPHOPROTEIN 1"/>
    <property type="match status" value="1"/>
</dbReference>
<feature type="repeat" description="TPR" evidence="10">
    <location>
        <begin position="69"/>
        <end position="102"/>
    </location>
</feature>
<accession>A0AAD9PJX1</accession>
<feature type="repeat" description="TPR" evidence="10">
    <location>
        <begin position="228"/>
        <end position="261"/>
    </location>
</feature>
<evidence type="ECO:0000256" key="10">
    <source>
        <dbReference type="PROSITE-ProRule" id="PRU00339"/>
    </source>
</evidence>
<dbReference type="Pfam" id="PF13181">
    <property type="entry name" value="TPR_8"/>
    <property type="match status" value="3"/>
</dbReference>
<keyword evidence="5 11" id="KW-0175">Coiled coil</keyword>
<gene>
    <name evidence="14" type="ORF">BdWA1_002649</name>
</gene>
<dbReference type="InterPro" id="IPR011990">
    <property type="entry name" value="TPR-like_helical_dom_sf"/>
</dbReference>
<evidence type="ECO:0000256" key="8">
    <source>
        <dbReference type="ARBA" id="ARBA00074766"/>
    </source>
</evidence>
<evidence type="ECO:0000313" key="14">
    <source>
        <dbReference type="EMBL" id="KAK2196050.1"/>
    </source>
</evidence>
<dbReference type="Pfam" id="PF07719">
    <property type="entry name" value="TPR_2"/>
    <property type="match status" value="1"/>
</dbReference>
<evidence type="ECO:0000256" key="5">
    <source>
        <dbReference type="ARBA" id="ARBA00023054"/>
    </source>
</evidence>
<dbReference type="GO" id="GO:0005737">
    <property type="term" value="C:cytoplasm"/>
    <property type="evidence" value="ECO:0007669"/>
    <property type="project" value="UniProtKB-SubCell"/>
</dbReference>